<sequence length="466" mass="52803">MTKNKNLTKENSYGDDEETSRGCTSFLSFVPKLIYSFSSGFCTPNAFESLVDKEQLNEVESTESTAAVSYLALDEDPVLNESSDGDTLEIIERGNSKQDEIVYKYQCRNMIMFLLTICHTLCNHQSLETLRNHDFFFLISSLIFSIHACKVETSPRRGQHQQGGENDQESMAIKIEQKKNESMEQSPEISKSVYKPVYICPSRGTSCPTLSRQESLPVGTPFEIETETFKGQALIRFAHGVCDDSEKRDEYFATQKKETSQNTQRQIVVQGRFKKAFPMDKVLFGAMFDKPLNVPFSPRMIKFLQGVFDKFAPGIRLNLGEKRHSVLAPIGSGCHTMSINDVGEEPDITSSSLPEETFMSNCLKSSKKRAKILGNPKTASKHTFETDKIYTFHSIDHVIDLVDYQLLLPLGMKVDIIKPVGKQPFNFTAMTESDETIFSFDFWHEKILKEWLPPLPFVTFSSSVYS</sequence>
<proteinExistence type="predicted"/>
<gene>
    <name evidence="3" type="ORF">CTEN210_06203</name>
</gene>
<reference evidence="3 4" key="1">
    <citation type="journal article" date="2021" name="Sci. Rep.">
        <title>The genome of the diatom Chaetoceros tenuissimus carries an ancient integrated fragment of an extant virus.</title>
        <authorList>
            <person name="Hongo Y."/>
            <person name="Kimura K."/>
            <person name="Takaki Y."/>
            <person name="Yoshida Y."/>
            <person name="Baba S."/>
            <person name="Kobayashi G."/>
            <person name="Nagasaki K."/>
            <person name="Hano T."/>
            <person name="Tomaru Y."/>
        </authorList>
    </citation>
    <scope>NUCLEOTIDE SEQUENCE [LARGE SCALE GENOMIC DNA]</scope>
    <source>
        <strain evidence="3 4">NIES-3715</strain>
    </source>
</reference>
<evidence type="ECO:0000259" key="2">
    <source>
        <dbReference type="Pfam" id="PF08588"/>
    </source>
</evidence>
<name>A0AAD3H3Y4_9STRA</name>
<feature type="region of interest" description="Disordered" evidence="1">
    <location>
        <begin position="1"/>
        <end position="21"/>
    </location>
</feature>
<dbReference type="PANTHER" id="PTHR34826">
    <property type="entry name" value="UPF0590 PROTEIN C409.17C"/>
    <property type="match status" value="1"/>
</dbReference>
<dbReference type="Proteomes" id="UP001054902">
    <property type="component" value="Unassembled WGS sequence"/>
</dbReference>
<evidence type="ECO:0000313" key="3">
    <source>
        <dbReference type="EMBL" id="GFH49727.1"/>
    </source>
</evidence>
<protein>
    <recommendedName>
        <fullName evidence="2">Domain of unknown function at the cortex 1 domain-containing protein</fullName>
    </recommendedName>
</protein>
<accession>A0AAD3H3Y4</accession>
<dbReference type="Pfam" id="PF08588">
    <property type="entry name" value="Duc1"/>
    <property type="match status" value="1"/>
</dbReference>
<evidence type="ECO:0000256" key="1">
    <source>
        <dbReference type="SAM" id="MobiDB-lite"/>
    </source>
</evidence>
<feature type="compositionally biased region" description="Polar residues" evidence="1">
    <location>
        <begin position="1"/>
        <end position="11"/>
    </location>
</feature>
<evidence type="ECO:0000313" key="4">
    <source>
        <dbReference type="Proteomes" id="UP001054902"/>
    </source>
</evidence>
<comment type="caution">
    <text evidence="3">The sequence shown here is derived from an EMBL/GenBank/DDBJ whole genome shotgun (WGS) entry which is preliminary data.</text>
</comment>
<dbReference type="EMBL" id="BLLK01000038">
    <property type="protein sequence ID" value="GFH49727.1"/>
    <property type="molecule type" value="Genomic_DNA"/>
</dbReference>
<dbReference type="InterPro" id="IPR013897">
    <property type="entry name" value="Duc1"/>
</dbReference>
<keyword evidence="4" id="KW-1185">Reference proteome</keyword>
<organism evidence="3 4">
    <name type="scientific">Chaetoceros tenuissimus</name>
    <dbReference type="NCBI Taxonomy" id="426638"/>
    <lineage>
        <taxon>Eukaryota</taxon>
        <taxon>Sar</taxon>
        <taxon>Stramenopiles</taxon>
        <taxon>Ochrophyta</taxon>
        <taxon>Bacillariophyta</taxon>
        <taxon>Coscinodiscophyceae</taxon>
        <taxon>Chaetocerotophycidae</taxon>
        <taxon>Chaetocerotales</taxon>
        <taxon>Chaetocerotaceae</taxon>
        <taxon>Chaetoceros</taxon>
    </lineage>
</organism>
<feature type="domain" description="Domain of unknown function at the cortex 1" evidence="2">
    <location>
        <begin position="215"/>
        <end position="444"/>
    </location>
</feature>
<dbReference type="AlphaFoldDB" id="A0AAD3H3Y4"/>
<dbReference type="PANTHER" id="PTHR34826:SF2">
    <property type="entry name" value="UPF0590 PROTEIN C409.17C"/>
    <property type="match status" value="1"/>
</dbReference>